<protein>
    <submittedName>
        <fullName evidence="4">COesterase domain-containing protein</fullName>
    </submittedName>
</protein>
<dbReference type="InterPro" id="IPR002018">
    <property type="entry name" value="CarbesteraseB"/>
</dbReference>
<reference evidence="2 3" key="2">
    <citation type="submission" date="2018-11" db="EMBL/GenBank/DDBJ databases">
        <authorList>
            <consortium name="Pathogen Informatics"/>
        </authorList>
    </citation>
    <scope>NUCLEOTIDE SEQUENCE [LARGE SCALE GENOMIC DNA]</scope>
</reference>
<dbReference type="WBParaSite" id="NBR_0000476101-mRNA-1">
    <property type="protein sequence ID" value="NBR_0000476101-mRNA-1"/>
    <property type="gene ID" value="NBR_0000476101"/>
</dbReference>
<dbReference type="STRING" id="27835.A0A0N4XQF9"/>
<feature type="domain" description="Carboxylesterase type B" evidence="1">
    <location>
        <begin position="16"/>
        <end position="93"/>
    </location>
</feature>
<dbReference type="EMBL" id="UYSL01009603">
    <property type="protein sequence ID" value="VDL68350.1"/>
    <property type="molecule type" value="Genomic_DNA"/>
</dbReference>
<keyword evidence="3" id="KW-1185">Reference proteome</keyword>
<evidence type="ECO:0000313" key="2">
    <source>
        <dbReference type="EMBL" id="VDL68350.1"/>
    </source>
</evidence>
<organism evidence="4">
    <name type="scientific">Nippostrongylus brasiliensis</name>
    <name type="common">Rat hookworm</name>
    <dbReference type="NCBI Taxonomy" id="27835"/>
    <lineage>
        <taxon>Eukaryota</taxon>
        <taxon>Metazoa</taxon>
        <taxon>Ecdysozoa</taxon>
        <taxon>Nematoda</taxon>
        <taxon>Chromadorea</taxon>
        <taxon>Rhabditida</taxon>
        <taxon>Rhabditina</taxon>
        <taxon>Rhabditomorpha</taxon>
        <taxon>Strongyloidea</taxon>
        <taxon>Heligmosomidae</taxon>
        <taxon>Nippostrongylus</taxon>
    </lineage>
</organism>
<reference evidence="4" key="1">
    <citation type="submission" date="2017-02" db="UniProtKB">
        <authorList>
            <consortium name="WormBaseParasite"/>
        </authorList>
    </citation>
    <scope>IDENTIFICATION</scope>
</reference>
<accession>A0A0N4XQF9</accession>
<dbReference type="Pfam" id="PF00135">
    <property type="entry name" value="COesterase"/>
    <property type="match status" value="1"/>
</dbReference>
<evidence type="ECO:0000313" key="4">
    <source>
        <dbReference type="WBParaSite" id="NBR_0000476101-mRNA-1"/>
    </source>
</evidence>
<dbReference type="AlphaFoldDB" id="A0A0N4XQF9"/>
<dbReference type="Gene3D" id="3.40.50.1820">
    <property type="entry name" value="alpha/beta hydrolase"/>
    <property type="match status" value="1"/>
</dbReference>
<dbReference type="Proteomes" id="UP000271162">
    <property type="component" value="Unassembled WGS sequence"/>
</dbReference>
<evidence type="ECO:0000259" key="1">
    <source>
        <dbReference type="Pfam" id="PF00135"/>
    </source>
</evidence>
<name>A0A0N4XQF9_NIPBR</name>
<dbReference type="InterPro" id="IPR029058">
    <property type="entry name" value="AB_hydrolase_fold"/>
</dbReference>
<gene>
    <name evidence="2" type="ORF">NBR_LOCUS4761</name>
</gene>
<sequence length="105" mass="11651">MGQGTSSRQANVTGDSRQVKTKYGSVVGRRFGFGEKEVDAFQGIPFAKPPVGDLRFKKPIPPVPWEGIRETKKFAARGIQKDMSLVEKTKSSGQKDMSLFTFIQK</sequence>
<proteinExistence type="predicted"/>
<dbReference type="SUPFAM" id="SSF53474">
    <property type="entry name" value="alpha/beta-Hydrolases"/>
    <property type="match status" value="1"/>
</dbReference>
<evidence type="ECO:0000313" key="3">
    <source>
        <dbReference type="Proteomes" id="UP000271162"/>
    </source>
</evidence>
<dbReference type="PANTHER" id="PTHR44590:SF3">
    <property type="entry name" value="CARBOXYLESTERASE TYPE B DOMAIN-CONTAINING PROTEIN"/>
    <property type="match status" value="1"/>
</dbReference>
<dbReference type="PANTHER" id="PTHR44590">
    <property type="entry name" value="CARBOXYLIC ESTER HYDROLASE-RELATED"/>
    <property type="match status" value="1"/>
</dbReference>